<reference evidence="1" key="1">
    <citation type="submission" date="2021-08" db="EMBL/GenBank/DDBJ databases">
        <authorList>
            <person name="Stevens D.C."/>
        </authorList>
    </citation>
    <scope>NUCLEOTIDE SEQUENCE</scope>
    <source>
        <strain evidence="1">DSM 53165</strain>
    </source>
</reference>
<gene>
    <name evidence="1" type="ORF">K7C98_12815</name>
</gene>
<keyword evidence="2" id="KW-1185">Reference proteome</keyword>
<proteinExistence type="predicted"/>
<comment type="caution">
    <text evidence="1">The sequence shown here is derived from an EMBL/GenBank/DDBJ whole genome shotgun (WGS) entry which is preliminary data.</text>
</comment>
<accession>A0ABS7TPH6</accession>
<evidence type="ECO:0000313" key="2">
    <source>
        <dbReference type="Proteomes" id="UP001139031"/>
    </source>
</evidence>
<sequence>MADQKLMITIQVADLALDEEGRVIIRNPAIAEQVAAAMRLTGLEDELTPRVVNNCHGGNCAAGCHPK</sequence>
<protein>
    <recommendedName>
        <fullName evidence="3">Ferredoxin</fullName>
    </recommendedName>
</protein>
<name>A0ABS7TPH6_9BACT</name>
<evidence type="ECO:0000313" key="1">
    <source>
        <dbReference type="EMBL" id="MBZ5710139.1"/>
    </source>
</evidence>
<organism evidence="1 2">
    <name type="scientific">Nannocystis pusilla</name>
    <dbReference type="NCBI Taxonomy" id="889268"/>
    <lineage>
        <taxon>Bacteria</taxon>
        <taxon>Pseudomonadati</taxon>
        <taxon>Myxococcota</taxon>
        <taxon>Polyangia</taxon>
        <taxon>Nannocystales</taxon>
        <taxon>Nannocystaceae</taxon>
        <taxon>Nannocystis</taxon>
    </lineage>
</organism>
<dbReference type="Proteomes" id="UP001139031">
    <property type="component" value="Unassembled WGS sequence"/>
</dbReference>
<dbReference type="EMBL" id="JAIRAU010000012">
    <property type="protein sequence ID" value="MBZ5710139.1"/>
    <property type="molecule type" value="Genomic_DNA"/>
</dbReference>
<evidence type="ECO:0008006" key="3">
    <source>
        <dbReference type="Google" id="ProtNLM"/>
    </source>
</evidence>
<dbReference type="RefSeq" id="WP_224191911.1">
    <property type="nucleotide sequence ID" value="NZ_JAIRAU010000012.1"/>
</dbReference>